<keyword evidence="3 6" id="KW-0694">RNA-binding</keyword>
<feature type="region of interest" description="Disordered" evidence="7">
    <location>
        <begin position="148"/>
        <end position="182"/>
    </location>
</feature>
<dbReference type="PROSITE" id="PS50889">
    <property type="entry name" value="S4"/>
    <property type="match status" value="1"/>
</dbReference>
<dbReference type="InterPro" id="IPR022802">
    <property type="entry name" value="Ribosomal_uS4_arc"/>
</dbReference>
<comment type="similarity">
    <text evidence="1 6">Belongs to the universal ribosomal protein uS4 family.</text>
</comment>
<organism evidence="9 10">
    <name type="scientific">candidate division MSBL1 archaeon SCGC-AAA382A20</name>
    <dbReference type="NCBI Taxonomy" id="1698280"/>
    <lineage>
        <taxon>Archaea</taxon>
        <taxon>Methanobacteriati</taxon>
        <taxon>Methanobacteriota</taxon>
        <taxon>candidate division MSBL1</taxon>
    </lineage>
</organism>
<dbReference type="PANTHER" id="PTHR11831">
    <property type="entry name" value="30S 40S RIBOSOMAL PROTEIN"/>
    <property type="match status" value="1"/>
</dbReference>
<dbReference type="Pfam" id="PF01479">
    <property type="entry name" value="S4"/>
    <property type="match status" value="1"/>
</dbReference>
<evidence type="ECO:0000256" key="1">
    <source>
        <dbReference type="ARBA" id="ARBA00007465"/>
    </source>
</evidence>
<gene>
    <name evidence="6" type="primary">rps4</name>
    <name evidence="9" type="ORF">AKJ51_02575</name>
</gene>
<dbReference type="GO" id="GO:0015935">
    <property type="term" value="C:small ribosomal subunit"/>
    <property type="evidence" value="ECO:0007669"/>
    <property type="project" value="InterPro"/>
</dbReference>
<dbReference type="GO" id="GO:0042274">
    <property type="term" value="P:ribosomal small subunit biogenesis"/>
    <property type="evidence" value="ECO:0007669"/>
    <property type="project" value="TreeGrafter"/>
</dbReference>
<comment type="function">
    <text evidence="6">With S5 and S12 plays an important role in translational accuracy.</text>
</comment>
<dbReference type="InterPro" id="IPR022801">
    <property type="entry name" value="Ribosomal_uS4"/>
</dbReference>
<comment type="subunit">
    <text evidence="6">Part of the 30S ribosomal subunit. Contacts protein S5. The interaction surface between S4 and S5 is involved in control of translational fidelity.</text>
</comment>
<dbReference type="InterPro" id="IPR002942">
    <property type="entry name" value="S4_RNA-bd"/>
</dbReference>
<dbReference type="NCBIfam" id="TIGR01018">
    <property type="entry name" value="uS4_arch"/>
    <property type="match status" value="1"/>
</dbReference>
<dbReference type="InterPro" id="IPR036986">
    <property type="entry name" value="S4_RNA-bd_sf"/>
</dbReference>
<keyword evidence="2 6" id="KW-0699">rRNA-binding</keyword>
<dbReference type="HAMAP" id="MF_01306_A">
    <property type="entry name" value="Ribosomal_uS4_A"/>
    <property type="match status" value="1"/>
</dbReference>
<dbReference type="InterPro" id="IPR018079">
    <property type="entry name" value="Ribosomal_uS4_CS"/>
</dbReference>
<evidence type="ECO:0000256" key="2">
    <source>
        <dbReference type="ARBA" id="ARBA00022730"/>
    </source>
</evidence>
<dbReference type="PANTHER" id="PTHR11831:SF5">
    <property type="entry name" value="40S RIBOSOMAL PROTEIN S9"/>
    <property type="match status" value="1"/>
</dbReference>
<reference evidence="9 10" key="1">
    <citation type="journal article" date="2016" name="Sci. Rep.">
        <title>Metabolic traits of an uncultured archaeal lineage -MSBL1- from brine pools of the Red Sea.</title>
        <authorList>
            <person name="Mwirichia R."/>
            <person name="Alam I."/>
            <person name="Rashid M."/>
            <person name="Vinu M."/>
            <person name="Ba-Alawi W."/>
            <person name="Anthony Kamau A."/>
            <person name="Kamanda Ngugi D."/>
            <person name="Goker M."/>
            <person name="Klenk H.P."/>
            <person name="Bajic V."/>
            <person name="Stingl U."/>
        </authorList>
    </citation>
    <scope>NUCLEOTIDE SEQUENCE [LARGE SCALE GENOMIC DNA]</scope>
    <source>
        <strain evidence="9">SCGC-AAA382A20</strain>
    </source>
</reference>
<keyword evidence="10" id="KW-1185">Reference proteome</keyword>
<evidence type="ECO:0000313" key="9">
    <source>
        <dbReference type="EMBL" id="KXB06891.1"/>
    </source>
</evidence>
<evidence type="ECO:0000256" key="4">
    <source>
        <dbReference type="ARBA" id="ARBA00022980"/>
    </source>
</evidence>
<dbReference type="SMART" id="SM00363">
    <property type="entry name" value="S4"/>
    <property type="match status" value="1"/>
</dbReference>
<proteinExistence type="inferred from homology"/>
<comment type="function">
    <text evidence="6">One of the primary rRNA binding proteins, it binds directly to 16S rRNA where it nucleates assembly of the body of the 30S subunit.</text>
</comment>
<dbReference type="Proteomes" id="UP000070263">
    <property type="component" value="Unassembled WGS sequence"/>
</dbReference>
<dbReference type="GO" id="GO:0019843">
    <property type="term" value="F:rRNA binding"/>
    <property type="evidence" value="ECO:0007669"/>
    <property type="project" value="UniProtKB-UniRule"/>
</dbReference>
<dbReference type="PROSITE" id="PS00632">
    <property type="entry name" value="RIBOSOMAL_S4"/>
    <property type="match status" value="1"/>
</dbReference>
<comment type="caution">
    <text evidence="9">The sequence shown here is derived from an EMBL/GenBank/DDBJ whole genome shotgun (WGS) entry which is preliminary data.</text>
</comment>
<dbReference type="SUPFAM" id="SSF55174">
    <property type="entry name" value="Alpha-L RNA-binding motif"/>
    <property type="match status" value="1"/>
</dbReference>
<accession>A0A133VKD3</accession>
<dbReference type="AlphaFoldDB" id="A0A133VKD3"/>
<evidence type="ECO:0000256" key="6">
    <source>
        <dbReference type="HAMAP-Rule" id="MF_01306"/>
    </source>
</evidence>
<sequence>MGDPKSQPKQYATPLRPWDSERIEQESRLIKEFGLESKKELWKTETTLRGFRRQSRKLMAESGEQAEKESSQLLNKLRGLGLVEEDSSIVDVLRLDIEDVLARRLQSVVFSKGLARSIDEARQMVVHGHMVIGDKRVTEPSYLVSVGEEEELTHHSNSVYAEKMDPERIKSKRSSGTEPGGF</sequence>
<dbReference type="CDD" id="cd00165">
    <property type="entry name" value="S4"/>
    <property type="match status" value="1"/>
</dbReference>
<dbReference type="InterPro" id="IPR005710">
    <property type="entry name" value="Ribosomal_uS4_euk/arc"/>
</dbReference>
<dbReference type="Gene3D" id="3.10.290.10">
    <property type="entry name" value="RNA-binding S4 domain"/>
    <property type="match status" value="1"/>
</dbReference>
<dbReference type="EMBL" id="LHYE01000025">
    <property type="protein sequence ID" value="KXB06891.1"/>
    <property type="molecule type" value="Genomic_DNA"/>
</dbReference>
<evidence type="ECO:0000256" key="5">
    <source>
        <dbReference type="ARBA" id="ARBA00023274"/>
    </source>
</evidence>
<evidence type="ECO:0000256" key="7">
    <source>
        <dbReference type="SAM" id="MobiDB-lite"/>
    </source>
</evidence>
<dbReference type="GO" id="GO:0006412">
    <property type="term" value="P:translation"/>
    <property type="evidence" value="ECO:0007669"/>
    <property type="project" value="UniProtKB-UniRule"/>
</dbReference>
<evidence type="ECO:0000313" key="10">
    <source>
        <dbReference type="Proteomes" id="UP000070263"/>
    </source>
</evidence>
<evidence type="ECO:0000259" key="8">
    <source>
        <dbReference type="SMART" id="SM00363"/>
    </source>
</evidence>
<dbReference type="NCBIfam" id="NF003139">
    <property type="entry name" value="PRK04051.1"/>
    <property type="match status" value="1"/>
</dbReference>
<dbReference type="GO" id="GO:0003735">
    <property type="term" value="F:structural constituent of ribosome"/>
    <property type="evidence" value="ECO:0007669"/>
    <property type="project" value="InterPro"/>
</dbReference>
<keyword evidence="4 6" id="KW-0689">Ribosomal protein</keyword>
<keyword evidence="5 6" id="KW-0687">Ribonucleoprotein</keyword>
<feature type="domain" description="RNA-binding S4" evidence="8">
    <location>
        <begin position="103"/>
        <end position="167"/>
    </location>
</feature>
<name>A0A133VKD3_9EURY</name>
<evidence type="ECO:0000256" key="3">
    <source>
        <dbReference type="ARBA" id="ARBA00022884"/>
    </source>
</evidence>
<protein>
    <recommendedName>
        <fullName evidence="6">Small ribosomal subunit protein uS4</fullName>
    </recommendedName>
</protein>